<evidence type="ECO:0000259" key="5">
    <source>
        <dbReference type="PROSITE" id="PS51391"/>
    </source>
</evidence>
<dbReference type="Pfam" id="PF04818">
    <property type="entry name" value="CID"/>
    <property type="match status" value="1"/>
</dbReference>
<dbReference type="GO" id="GO:0003729">
    <property type="term" value="F:mRNA binding"/>
    <property type="evidence" value="ECO:0007669"/>
    <property type="project" value="InterPro"/>
</dbReference>
<dbReference type="RefSeq" id="XP_039137603.1">
    <property type="nucleotide sequence ID" value="XM_039281669.1"/>
</dbReference>
<dbReference type="Proteomes" id="UP001515500">
    <property type="component" value="Chromosome 14"/>
</dbReference>
<dbReference type="GO" id="GO:0031124">
    <property type="term" value="P:mRNA 3'-end processing"/>
    <property type="evidence" value="ECO:0007669"/>
    <property type="project" value="InterPro"/>
</dbReference>
<accession>A0AB40CCK7</accession>
<feature type="compositionally biased region" description="Basic and acidic residues" evidence="3">
    <location>
        <begin position="845"/>
        <end position="855"/>
    </location>
</feature>
<feature type="compositionally biased region" description="Polar residues" evidence="3">
    <location>
        <begin position="775"/>
        <end position="784"/>
    </location>
</feature>
<feature type="region of interest" description="Disordered" evidence="3">
    <location>
        <begin position="1"/>
        <end position="60"/>
    </location>
</feature>
<dbReference type="PROSITE" id="PS51391">
    <property type="entry name" value="CID"/>
    <property type="match status" value="1"/>
</dbReference>
<feature type="compositionally biased region" description="Basic and acidic residues" evidence="3">
    <location>
        <begin position="485"/>
        <end position="495"/>
    </location>
</feature>
<dbReference type="AlphaFoldDB" id="A0AB40CCK7"/>
<dbReference type="GO" id="GO:0005737">
    <property type="term" value="C:cytoplasm"/>
    <property type="evidence" value="ECO:0007669"/>
    <property type="project" value="TreeGrafter"/>
</dbReference>
<feature type="domain" description="CID" evidence="5">
    <location>
        <begin position="68"/>
        <end position="196"/>
    </location>
</feature>
<feature type="compositionally biased region" description="Polar residues" evidence="3">
    <location>
        <begin position="862"/>
        <end position="873"/>
    </location>
</feature>
<keyword evidence="1" id="KW-0507">mRNA processing</keyword>
<evidence type="ECO:0000256" key="3">
    <source>
        <dbReference type="SAM" id="MobiDB-lite"/>
    </source>
</evidence>
<dbReference type="GO" id="GO:0000993">
    <property type="term" value="F:RNA polymerase II complex binding"/>
    <property type="evidence" value="ECO:0007669"/>
    <property type="project" value="InterPro"/>
</dbReference>
<dbReference type="SMART" id="SM00582">
    <property type="entry name" value="RPR"/>
    <property type="match status" value="1"/>
</dbReference>
<dbReference type="GO" id="GO:0006369">
    <property type="term" value="P:termination of RNA polymerase II transcription"/>
    <property type="evidence" value="ECO:0007669"/>
    <property type="project" value="InterPro"/>
</dbReference>
<feature type="region of interest" description="Disordered" evidence="3">
    <location>
        <begin position="461"/>
        <end position="620"/>
    </location>
</feature>
<dbReference type="PROSITE" id="PS50157">
    <property type="entry name" value="ZINC_FINGER_C2H2_2"/>
    <property type="match status" value="1"/>
</dbReference>
<dbReference type="InterPro" id="IPR057242">
    <property type="entry name" value="PCFS4-like"/>
</dbReference>
<dbReference type="PROSITE" id="PS00028">
    <property type="entry name" value="ZINC_FINGER_C2H2_1"/>
    <property type="match status" value="1"/>
</dbReference>
<dbReference type="InterPro" id="IPR006569">
    <property type="entry name" value="CID_dom"/>
</dbReference>
<sequence>MDMESSRRSAVDRSREPGLKKPRLAEDVPNRDRSVPQPRGGPPTDPRLRVGEREREEPSRAAIGAYQQQQELVSQYKTALSELTFNSKPIITNLTIIAGENLHAAKAIASTVCNNILEVPSEQKLPSLYLLDSIVKNIGRDYIKHFAARLPEVFCKAYKHVDPSIHPGMRHLFGTWKGVFPAGPLQIIEKELGFAATVNGSSGATVSRPDSETQRQPHGIHVNPKYLEARHRLQQSARAKEINRGDMTSAMNSMDNAERSDRMAISGSSKQWADQPVKMPNTQRSQREQLSEPVPENKAYIDYEFSSNYSRPDSRVGRVNEAVKERDAIDKPWYGNAGITVSKTLGNKRNGVDVNQSYGKFIESGATLTDHQLRPLHFNEANKGSGVISKSWKNSEEEEYLWDMHSRSTGYGEASGLMKGGQDIDDTKPVSMLRRKWMPRETEHLDSRQNQLEALSQYVKSSISDDTVPPSRGAEDSFLPARQQADPDPRIKMESPSDTLPLRRTSLGHTPLRPLQEPHSSVMGLDHISSRIAGQSETQPTSLDSSLQRSGRLMHSIPPSIGPITNVVSRSRGTFGQALQSLRPSSPSRYMLPSSAHLQQQNSPSSADSEQLQSLSSSQGIQKPLQLSGNLNRVHASASPDSFQSHGVPNPQALAPQSQYLQSASTSPATFLQSRLHLPLLVPSNSDQLVQQTQAQSSHSSTPMQKQPPLPQGQSDTSSLLTGIMKSGLLPTTSSSNPHDLRPPLPSGPPPIHVLTSSGPSVIPSSASLPMPHTNVPNLTSSSMRGVLPPLPPGPPPQSSLLSSSKSSSAVSGTSNPLSSLLTSLVAKGLISSPASEVPTVTSQIHEKSSDKISNDDSSNSLVACSTSASSKGSAPPMDNHSGPEPSAPVNVAFPVLDTGLNDLIGLDFKAEVIREHHPSVISGLFDDLKQQCNKCGLRFRLKEQLNHHLDKHSSEKPKRSSFESISRKWYADLTVWISRSTGQPSGPASSVSFAEDIPVRKDYEPMVTADESQCICLFCGEPFEDFYCEEKDEWMYKGTMYLNEPEALGNKGSMDEGFRQVPIVHAKCAATSAGNRTDVPDHNEMSWTSS</sequence>
<reference evidence="7" key="1">
    <citation type="submission" date="2025-08" db="UniProtKB">
        <authorList>
            <consortium name="RefSeq"/>
        </authorList>
    </citation>
    <scope>IDENTIFICATION</scope>
</reference>
<dbReference type="Pfam" id="PF23228">
    <property type="entry name" value="zf_PCFS4"/>
    <property type="match status" value="1"/>
</dbReference>
<feature type="compositionally biased region" description="Low complexity" evidence="3">
    <location>
        <begin position="605"/>
        <end position="619"/>
    </location>
</feature>
<organism evidence="6 7">
    <name type="scientific">Dioscorea cayennensis subsp. rotundata</name>
    <name type="common">White Guinea yam</name>
    <name type="synonym">Dioscorea rotundata</name>
    <dbReference type="NCBI Taxonomy" id="55577"/>
    <lineage>
        <taxon>Eukaryota</taxon>
        <taxon>Viridiplantae</taxon>
        <taxon>Streptophyta</taxon>
        <taxon>Embryophyta</taxon>
        <taxon>Tracheophyta</taxon>
        <taxon>Spermatophyta</taxon>
        <taxon>Magnoliopsida</taxon>
        <taxon>Liliopsida</taxon>
        <taxon>Dioscoreales</taxon>
        <taxon>Dioscoreaceae</taxon>
        <taxon>Dioscorea</taxon>
    </lineage>
</organism>
<feature type="compositionally biased region" description="Low complexity" evidence="3">
    <location>
        <begin position="757"/>
        <end position="768"/>
    </location>
</feature>
<evidence type="ECO:0000313" key="6">
    <source>
        <dbReference type="Proteomes" id="UP001515500"/>
    </source>
</evidence>
<feature type="compositionally biased region" description="Polar residues" evidence="3">
    <location>
        <begin position="712"/>
        <end position="721"/>
    </location>
</feature>
<feature type="region of interest" description="Disordered" evidence="3">
    <location>
        <begin position="836"/>
        <end position="889"/>
    </location>
</feature>
<feature type="region of interest" description="Disordered" evidence="3">
    <location>
        <begin position="258"/>
        <end position="294"/>
    </location>
</feature>
<dbReference type="PANTHER" id="PTHR15921:SF3">
    <property type="entry name" value="PRE-MRNA CLEAVAGE COMPLEX 2 PROTEIN PCF11"/>
    <property type="match status" value="1"/>
</dbReference>
<keyword evidence="6" id="KW-1185">Reference proteome</keyword>
<dbReference type="InterPro" id="IPR045154">
    <property type="entry name" value="PCF11-like"/>
</dbReference>
<dbReference type="PANTHER" id="PTHR15921">
    <property type="entry name" value="PRE-MRNA CLEAVAGE COMPLEX II"/>
    <property type="match status" value="1"/>
</dbReference>
<keyword evidence="2" id="KW-0862">Zinc</keyword>
<dbReference type="InterPro" id="IPR008942">
    <property type="entry name" value="ENTH_VHS"/>
</dbReference>
<dbReference type="InterPro" id="IPR047415">
    <property type="entry name" value="Pcf11_CID"/>
</dbReference>
<dbReference type="CDD" id="cd16982">
    <property type="entry name" value="CID_Pcf11"/>
    <property type="match status" value="1"/>
</dbReference>
<dbReference type="InterPro" id="IPR013087">
    <property type="entry name" value="Znf_C2H2_type"/>
</dbReference>
<feature type="domain" description="C2H2-type" evidence="4">
    <location>
        <begin position="931"/>
        <end position="958"/>
    </location>
</feature>
<dbReference type="FunFam" id="1.25.40.90:FF:000023">
    <property type="entry name" value="polyadenylation and cleavage factor homolog 4"/>
    <property type="match status" value="1"/>
</dbReference>
<feature type="compositionally biased region" description="Low complexity" evidence="3">
    <location>
        <begin position="799"/>
        <end position="817"/>
    </location>
</feature>
<dbReference type="GO" id="GO:0005849">
    <property type="term" value="C:mRNA cleavage factor complex"/>
    <property type="evidence" value="ECO:0007669"/>
    <property type="project" value="TreeGrafter"/>
</dbReference>
<proteinExistence type="predicted"/>
<feature type="compositionally biased region" description="Basic and acidic residues" evidence="3">
    <location>
        <begin position="46"/>
        <end position="59"/>
    </location>
</feature>
<evidence type="ECO:0000256" key="1">
    <source>
        <dbReference type="ARBA" id="ARBA00022664"/>
    </source>
</evidence>
<feature type="compositionally biased region" description="Basic and acidic residues" evidence="3">
    <location>
        <begin position="1"/>
        <end position="34"/>
    </location>
</feature>
<gene>
    <name evidence="7" type="primary">LOC120275163</name>
</gene>
<evidence type="ECO:0000259" key="4">
    <source>
        <dbReference type="PROSITE" id="PS50157"/>
    </source>
</evidence>
<dbReference type="Gene3D" id="1.25.40.90">
    <property type="match status" value="1"/>
</dbReference>
<name>A0AB40CCK7_DIOCR</name>
<feature type="compositionally biased region" description="Polar residues" evidence="3">
    <location>
        <begin position="566"/>
        <end position="588"/>
    </location>
</feature>
<feature type="compositionally biased region" description="Polar residues" evidence="3">
    <location>
        <begin position="532"/>
        <end position="549"/>
    </location>
</feature>
<feature type="compositionally biased region" description="Pro residues" evidence="3">
    <location>
        <begin position="789"/>
        <end position="798"/>
    </location>
</feature>
<evidence type="ECO:0000256" key="2">
    <source>
        <dbReference type="PROSITE-ProRule" id="PRU00042"/>
    </source>
</evidence>
<evidence type="ECO:0000313" key="7">
    <source>
        <dbReference type="RefSeq" id="XP_039137603.1"/>
    </source>
</evidence>
<keyword evidence="2" id="KW-0479">Metal-binding</keyword>
<dbReference type="GeneID" id="120275163"/>
<feature type="compositionally biased region" description="Pro residues" evidence="3">
    <location>
        <begin position="743"/>
        <end position="752"/>
    </location>
</feature>
<keyword evidence="2" id="KW-0863">Zinc-finger</keyword>
<feature type="region of interest" description="Disordered" evidence="3">
    <location>
        <begin position="687"/>
        <end position="817"/>
    </location>
</feature>
<feature type="compositionally biased region" description="Low complexity" evidence="3">
    <location>
        <begin position="691"/>
        <end position="702"/>
    </location>
</feature>
<dbReference type="GO" id="GO:0008270">
    <property type="term" value="F:zinc ion binding"/>
    <property type="evidence" value="ECO:0007669"/>
    <property type="project" value="UniProtKB-KW"/>
</dbReference>
<protein>
    <submittedName>
        <fullName evidence="7">Polyadenylation and cleavage factor homolog 4</fullName>
    </submittedName>
</protein>
<dbReference type="SUPFAM" id="SSF48464">
    <property type="entry name" value="ENTH/VHS domain"/>
    <property type="match status" value="1"/>
</dbReference>